<accession>A0A9Q3E3Z3</accession>
<organism evidence="2 3">
    <name type="scientific">Austropuccinia psidii MF-1</name>
    <dbReference type="NCBI Taxonomy" id="1389203"/>
    <lineage>
        <taxon>Eukaryota</taxon>
        <taxon>Fungi</taxon>
        <taxon>Dikarya</taxon>
        <taxon>Basidiomycota</taxon>
        <taxon>Pucciniomycotina</taxon>
        <taxon>Pucciniomycetes</taxon>
        <taxon>Pucciniales</taxon>
        <taxon>Sphaerophragmiaceae</taxon>
        <taxon>Austropuccinia</taxon>
    </lineage>
</organism>
<proteinExistence type="predicted"/>
<feature type="region of interest" description="Disordered" evidence="1">
    <location>
        <begin position="116"/>
        <end position="137"/>
    </location>
</feature>
<feature type="compositionally biased region" description="Polar residues" evidence="1">
    <location>
        <begin position="116"/>
        <end position="128"/>
    </location>
</feature>
<reference evidence="2" key="1">
    <citation type="submission" date="2021-03" db="EMBL/GenBank/DDBJ databases">
        <title>Draft genome sequence of rust myrtle Austropuccinia psidii MF-1, a brazilian biotype.</title>
        <authorList>
            <person name="Quecine M.C."/>
            <person name="Pachon D.M.R."/>
            <person name="Bonatelli M.L."/>
            <person name="Correr F.H."/>
            <person name="Franceschini L.M."/>
            <person name="Leite T.F."/>
            <person name="Margarido G.R.A."/>
            <person name="Almeida C.A."/>
            <person name="Ferrarezi J.A."/>
            <person name="Labate C.A."/>
        </authorList>
    </citation>
    <scope>NUCLEOTIDE SEQUENCE</scope>
    <source>
        <strain evidence="2">MF-1</strain>
    </source>
</reference>
<evidence type="ECO:0000313" key="2">
    <source>
        <dbReference type="EMBL" id="MBW0514424.1"/>
    </source>
</evidence>
<feature type="compositionally biased region" description="Basic residues" evidence="1">
    <location>
        <begin position="25"/>
        <end position="34"/>
    </location>
</feature>
<keyword evidence="3" id="KW-1185">Reference proteome</keyword>
<comment type="caution">
    <text evidence="2">The sequence shown here is derived from an EMBL/GenBank/DDBJ whole genome shotgun (WGS) entry which is preliminary data.</text>
</comment>
<feature type="region of interest" description="Disordered" evidence="1">
    <location>
        <begin position="24"/>
        <end position="93"/>
    </location>
</feature>
<name>A0A9Q3E3Z3_9BASI</name>
<evidence type="ECO:0000256" key="1">
    <source>
        <dbReference type="SAM" id="MobiDB-lite"/>
    </source>
</evidence>
<evidence type="ECO:0000313" key="3">
    <source>
        <dbReference type="Proteomes" id="UP000765509"/>
    </source>
</evidence>
<protein>
    <submittedName>
        <fullName evidence="2">Uncharacterized protein</fullName>
    </submittedName>
</protein>
<dbReference type="Proteomes" id="UP000765509">
    <property type="component" value="Unassembled WGS sequence"/>
</dbReference>
<dbReference type="EMBL" id="AVOT02024002">
    <property type="protein sequence ID" value="MBW0514424.1"/>
    <property type="molecule type" value="Genomic_DNA"/>
</dbReference>
<sequence>MLPVDLRNLGIPWNQLEDRPECSRLRRPGNHGHHSGWQEIERNHTHSAIHLQTQQKPQTRGLEGNGSSSSAPPTPQRFIPMEHGKQEVQPSIKLGRTWRNFPEDMYQRDILHRSYGNHQSMEYQQAVQTPGGEGNQG</sequence>
<dbReference type="AlphaFoldDB" id="A0A9Q3E3Z3"/>
<gene>
    <name evidence="2" type="ORF">O181_054139</name>
</gene>